<gene>
    <name evidence="3" type="ORF">K444DRAFT_525500</name>
</gene>
<dbReference type="Pfam" id="PF24883">
    <property type="entry name" value="NPHP3_N"/>
    <property type="match status" value="1"/>
</dbReference>
<evidence type="ECO:0000313" key="4">
    <source>
        <dbReference type="Proteomes" id="UP000235371"/>
    </source>
</evidence>
<feature type="non-terminal residue" evidence="3">
    <location>
        <position position="1"/>
    </location>
</feature>
<dbReference type="EMBL" id="KZ613785">
    <property type="protein sequence ID" value="PMD62093.1"/>
    <property type="molecule type" value="Genomic_DNA"/>
</dbReference>
<keyword evidence="1" id="KW-0677">Repeat</keyword>
<feature type="domain" description="Nephrocystin 3-like N-terminal" evidence="2">
    <location>
        <begin position="6"/>
        <end position="46"/>
    </location>
</feature>
<dbReference type="RefSeq" id="XP_024738997.1">
    <property type="nucleotide sequence ID" value="XM_024874452.1"/>
</dbReference>
<evidence type="ECO:0000313" key="3">
    <source>
        <dbReference type="EMBL" id="PMD62093.1"/>
    </source>
</evidence>
<reference evidence="3 4" key="1">
    <citation type="submission" date="2016-04" db="EMBL/GenBank/DDBJ databases">
        <title>A degradative enzymes factory behind the ericoid mycorrhizal symbiosis.</title>
        <authorList>
            <consortium name="DOE Joint Genome Institute"/>
            <person name="Martino E."/>
            <person name="Morin E."/>
            <person name="Grelet G."/>
            <person name="Kuo A."/>
            <person name="Kohler A."/>
            <person name="Daghino S."/>
            <person name="Barry K."/>
            <person name="Choi C."/>
            <person name="Cichocki N."/>
            <person name="Clum A."/>
            <person name="Copeland A."/>
            <person name="Hainaut M."/>
            <person name="Haridas S."/>
            <person name="Labutti K."/>
            <person name="Lindquist E."/>
            <person name="Lipzen A."/>
            <person name="Khouja H.-R."/>
            <person name="Murat C."/>
            <person name="Ohm R."/>
            <person name="Olson A."/>
            <person name="Spatafora J."/>
            <person name="Veneault-Fourrey C."/>
            <person name="Henrissat B."/>
            <person name="Grigoriev I."/>
            <person name="Martin F."/>
            <person name="Perotto S."/>
        </authorList>
    </citation>
    <scope>NUCLEOTIDE SEQUENCE [LARGE SCALE GENOMIC DNA]</scope>
    <source>
        <strain evidence="3 4">E</strain>
    </source>
</reference>
<dbReference type="InterPro" id="IPR056884">
    <property type="entry name" value="NPHP3-like_N"/>
</dbReference>
<evidence type="ECO:0000256" key="1">
    <source>
        <dbReference type="ARBA" id="ARBA00022737"/>
    </source>
</evidence>
<proteinExistence type="predicted"/>
<protein>
    <recommendedName>
        <fullName evidence="2">Nephrocystin 3-like N-terminal domain-containing protein</fullName>
    </recommendedName>
</protein>
<organism evidence="3 4">
    <name type="scientific">Hyaloscypha bicolor E</name>
    <dbReference type="NCBI Taxonomy" id="1095630"/>
    <lineage>
        <taxon>Eukaryota</taxon>
        <taxon>Fungi</taxon>
        <taxon>Dikarya</taxon>
        <taxon>Ascomycota</taxon>
        <taxon>Pezizomycotina</taxon>
        <taxon>Leotiomycetes</taxon>
        <taxon>Helotiales</taxon>
        <taxon>Hyaloscyphaceae</taxon>
        <taxon>Hyaloscypha</taxon>
        <taxon>Hyaloscypha bicolor</taxon>
    </lineage>
</organism>
<dbReference type="AlphaFoldDB" id="A0A2J6TGF4"/>
<dbReference type="Proteomes" id="UP000235371">
    <property type="component" value="Unassembled WGS sequence"/>
</dbReference>
<sequence length="104" mass="11612">ALYPVTIIIIDALDECPREGRATLIESVKPVVRNSSSLAKFFMSSREDAILSSILENFEVSKISSRKNQVDIEAFVEAETGRLVQSGSLLRLSQKKPQMMEKII</sequence>
<dbReference type="InParanoid" id="A0A2J6TGF4"/>
<dbReference type="STRING" id="1095630.A0A2J6TGF4"/>
<accession>A0A2J6TGF4</accession>
<evidence type="ECO:0000259" key="2">
    <source>
        <dbReference type="Pfam" id="PF24883"/>
    </source>
</evidence>
<name>A0A2J6TGF4_9HELO</name>
<keyword evidence="4" id="KW-1185">Reference proteome</keyword>
<dbReference type="OrthoDB" id="7464126at2759"/>
<dbReference type="GeneID" id="36582532"/>